<evidence type="ECO:0000256" key="1">
    <source>
        <dbReference type="PIRNR" id="PIRNR037226"/>
    </source>
</evidence>
<dbReference type="Gene3D" id="3.40.630.10">
    <property type="entry name" value="Zn peptidases"/>
    <property type="match status" value="1"/>
</dbReference>
<dbReference type="PANTHER" id="PTHR30575">
    <property type="entry name" value="PEPTIDASE M20"/>
    <property type="match status" value="1"/>
</dbReference>
<dbReference type="SUPFAM" id="SSF55031">
    <property type="entry name" value="Bacterial exopeptidase dimerisation domain"/>
    <property type="match status" value="1"/>
</dbReference>
<organism evidence="3 4">
    <name type="scientific">Veillonella magna</name>
    <dbReference type="NCBI Taxonomy" id="464322"/>
    <lineage>
        <taxon>Bacteria</taxon>
        <taxon>Bacillati</taxon>
        <taxon>Bacillota</taxon>
        <taxon>Negativicutes</taxon>
        <taxon>Veillonellales</taxon>
        <taxon>Veillonellaceae</taxon>
        <taxon>Veillonella</taxon>
    </lineage>
</organism>
<comment type="caution">
    <text evidence="3">The sequence shown here is derived from an EMBL/GenBank/DDBJ whole genome shotgun (WGS) entry which is preliminary data.</text>
</comment>
<reference evidence="3 4" key="1">
    <citation type="journal article" date="2021" name="Sci. Rep.">
        <title>The distribution of antibiotic resistance genes in chicken gut microbiota commensals.</title>
        <authorList>
            <person name="Juricova H."/>
            <person name="Matiasovicova J."/>
            <person name="Kubasova T."/>
            <person name="Cejkova D."/>
            <person name="Rychlik I."/>
        </authorList>
    </citation>
    <scope>NUCLEOTIDE SEQUENCE [LARGE SCALE GENOMIC DNA]</scope>
    <source>
        <strain evidence="3 4">An537</strain>
    </source>
</reference>
<evidence type="ECO:0000313" key="3">
    <source>
        <dbReference type="EMBL" id="MBM6913232.1"/>
    </source>
</evidence>
<dbReference type="InterPro" id="IPR011650">
    <property type="entry name" value="Peptidase_M20_dimer"/>
</dbReference>
<dbReference type="InterPro" id="IPR017144">
    <property type="entry name" value="Xaa-Arg_dipeptidase"/>
</dbReference>
<evidence type="ECO:0000313" key="4">
    <source>
        <dbReference type="Proteomes" id="UP000707138"/>
    </source>
</evidence>
<protein>
    <recommendedName>
        <fullName evidence="1">Peptidase M20 domain-containing protein 2</fullName>
    </recommendedName>
</protein>
<dbReference type="Proteomes" id="UP000707138">
    <property type="component" value="Unassembled WGS sequence"/>
</dbReference>
<dbReference type="EMBL" id="JACJLA010000015">
    <property type="protein sequence ID" value="MBM6913232.1"/>
    <property type="molecule type" value="Genomic_DNA"/>
</dbReference>
<dbReference type="SUPFAM" id="SSF53187">
    <property type="entry name" value="Zn-dependent exopeptidases"/>
    <property type="match status" value="1"/>
</dbReference>
<feature type="domain" description="Peptidase M20 dimerisation" evidence="2">
    <location>
        <begin position="205"/>
        <end position="302"/>
    </location>
</feature>
<keyword evidence="4" id="KW-1185">Reference proteome</keyword>
<comment type="similarity">
    <text evidence="1">Belongs to the peptidase M20A family.</text>
</comment>
<dbReference type="Pfam" id="PF01546">
    <property type="entry name" value="Peptidase_M20"/>
    <property type="match status" value="1"/>
</dbReference>
<evidence type="ECO:0000259" key="2">
    <source>
        <dbReference type="Pfam" id="PF07687"/>
    </source>
</evidence>
<dbReference type="Gene3D" id="3.30.70.360">
    <property type="match status" value="1"/>
</dbReference>
<dbReference type="InterPro" id="IPR017439">
    <property type="entry name" value="Amidohydrolase"/>
</dbReference>
<accession>A0ABS2GI97</accession>
<proteinExistence type="inferred from homology"/>
<name>A0ABS2GI97_9FIRM</name>
<dbReference type="RefSeq" id="WP_205088192.1">
    <property type="nucleotide sequence ID" value="NZ_JACJLA010000015.1"/>
</dbReference>
<dbReference type="PIRSF" id="PIRSF037226">
    <property type="entry name" value="Amidohydrolase_ACY1L2_prd"/>
    <property type="match status" value="1"/>
</dbReference>
<gene>
    <name evidence="3" type="ORF">H6A01_07850</name>
</gene>
<dbReference type="Pfam" id="PF07687">
    <property type="entry name" value="M20_dimer"/>
    <property type="match status" value="1"/>
</dbReference>
<dbReference type="PANTHER" id="PTHR30575:SF3">
    <property type="entry name" value="PEPTIDASE M20 DIMERISATION DOMAIN-CONTAINING PROTEIN"/>
    <property type="match status" value="1"/>
</dbReference>
<sequence>MARLTKEEVKERVCRAIEDAAPELKKIAVSIMAEPELGYKEDKTSSKVQRAFDAMGLTYTTGHGRTGLKARLNGGASGYTVAMIGELDAIVCPKHPAADPLTGAAHCCGHNIQIANMLAVGKGLMADGVMESLKGDVVLFAVPAEEYVEIDYRNKLREEGTIKYLGGKQQLIYEGAFDDIDMAMQMHVATAETPQGEMNLGTTSNGFIGKLIEYKGKAAHAAAAPHEGINALQAAMMGVMGVNAIRDTFKESDYIRFHPIINSGGDLVNVVPDKVMMESYVRGANVEAMIDANKRINRALKAGGDAVGATCDIQDLPGYLPMRNDAVMNDLLEANSKMLFPEDNVRYGEHMAGSTDMGDVSHIMPVIHPWVGCIDGVLHGADYVVSVEEVAYIKTAQALAMTIVDLLYDDAAGAERVMAEFTPALTKEEYLALMDSIDSKH</sequence>
<dbReference type="NCBIfam" id="TIGR01891">
    <property type="entry name" value="amidohydrolases"/>
    <property type="match status" value="1"/>
</dbReference>
<dbReference type="InterPro" id="IPR036264">
    <property type="entry name" value="Bact_exopeptidase_dim_dom"/>
</dbReference>
<dbReference type="InterPro" id="IPR052030">
    <property type="entry name" value="Peptidase_M20/M20A_hydrolases"/>
</dbReference>
<dbReference type="InterPro" id="IPR002933">
    <property type="entry name" value="Peptidase_M20"/>
</dbReference>